<organism evidence="1 2">
    <name type="scientific">Pacificitalea manganoxidans</name>
    <dbReference type="NCBI Taxonomy" id="1411902"/>
    <lineage>
        <taxon>Bacteria</taxon>
        <taxon>Pseudomonadati</taxon>
        <taxon>Pseudomonadota</taxon>
        <taxon>Alphaproteobacteria</taxon>
        <taxon>Rhodobacterales</taxon>
        <taxon>Paracoccaceae</taxon>
        <taxon>Pacificitalea</taxon>
    </lineage>
</organism>
<dbReference type="KEGG" id="cmag:CBW24_13675"/>
<dbReference type="EMBL" id="CP021404">
    <property type="protein sequence ID" value="ATI42949.1"/>
    <property type="molecule type" value="Genomic_DNA"/>
</dbReference>
<accession>A0A291M1W4</accession>
<proteinExistence type="predicted"/>
<reference evidence="1 2" key="1">
    <citation type="submission" date="2017-05" db="EMBL/GenBank/DDBJ databases">
        <title>Comparative genomic and metabolic analysis of manganese-oxidizing mechanisms in Celeribater manganoxidans DY25T: its adaption to the environment of polymetallic nodule.</title>
        <authorList>
            <person name="Wang X."/>
        </authorList>
    </citation>
    <scope>NUCLEOTIDE SEQUENCE [LARGE SCALE GENOMIC DNA]</scope>
    <source>
        <strain evidence="1 2">DY25</strain>
    </source>
</reference>
<evidence type="ECO:0000313" key="1">
    <source>
        <dbReference type="EMBL" id="ATI42949.1"/>
    </source>
</evidence>
<dbReference type="Proteomes" id="UP000219050">
    <property type="component" value="Chromosome"/>
</dbReference>
<name>A0A291M1W4_9RHOB</name>
<protein>
    <submittedName>
        <fullName evidence="1">Uncharacterized protein</fullName>
    </submittedName>
</protein>
<keyword evidence="2" id="KW-1185">Reference proteome</keyword>
<sequence length="66" mass="7086">MGSAHLVDKARVLIQRIQQMWFQACMGATGTEDRVIDAVLVQQVLPGGMQGALERGGPGLGLSYMQ</sequence>
<evidence type="ECO:0000313" key="2">
    <source>
        <dbReference type="Proteomes" id="UP000219050"/>
    </source>
</evidence>
<gene>
    <name evidence="1" type="ORF">CBW24_13675</name>
</gene>
<dbReference type="AlphaFoldDB" id="A0A291M1W4"/>